<dbReference type="CDD" id="cd00198">
    <property type="entry name" value="vWFA"/>
    <property type="match status" value="1"/>
</dbReference>
<dbReference type="Gene3D" id="3.40.50.410">
    <property type="entry name" value="von Willebrand factor, type A domain"/>
    <property type="match status" value="1"/>
</dbReference>
<evidence type="ECO:0000256" key="6">
    <source>
        <dbReference type="SAM" id="Coils"/>
    </source>
</evidence>
<evidence type="ECO:0000313" key="11">
    <source>
        <dbReference type="Proteomes" id="UP000754710"/>
    </source>
</evidence>
<dbReference type="Proteomes" id="UP000754710">
    <property type="component" value="Unassembled WGS sequence"/>
</dbReference>
<feature type="transmembrane region" description="Helical" evidence="7">
    <location>
        <begin position="598"/>
        <end position="617"/>
    </location>
</feature>
<keyword evidence="8" id="KW-0732">Signal</keyword>
<dbReference type="SMART" id="SM00327">
    <property type="entry name" value="VWA"/>
    <property type="match status" value="1"/>
</dbReference>
<sequence length="657" mass="68349">MALFRGARRGRTVGLAGAVVALLLGTAGPATAAEGDIDHVESDAGTLRVLYSVPGIGEGTEPDLGSVTATLDGEETVASAELAADSGEGITRTTVLAIDVSQSMEIDNRFAEAKQAAEIFLETAPLDVLVGIVTFADEVEVVQEPSLNREAAVAALDDLALSRQTSLYDGVQQAVRTAGSQGQRNVLVLSDGVDTSDTEIEDVTATIKGADIKVDVISLGQTGAEAAPLETIAAAGRGTVLSTQDPEALSEAFASEAQALAKQVLVTVEVPEGVSNEEATLAVTIDAAGETFTDSAFVSVVSAGPAKAPAGTGPVATPAPRFAVSTEMMLAGLAAATLGGLLVLLSALGVFAPRKQESLEDRVAAYSRTGNTSAATRGMSARPAQSVAAPNMTSQAVGIAERALAGNKGFEARLGNKLEGAGMSVKPAEWLLGHAGFALGAALVGFLLSSGSVLFTLMLLAGGVVVPWIYLAMKKSRRLKAFDSQLPDTLQLMSGSLSAGLSLAQSADTVVREGSEPMAAEFRRALVEARLGVQVEEALESVAERMQSEDFKWVVMAIRIQREVGGNLAELLNQVAETMREREYLRRQVKSLSAEGRLSAWILGGLPPVFLAYLALLRPDYLDPMIGSPLGWLMFGVCGVMMVVGAFWMSKMVKVEV</sequence>
<feature type="transmembrane region" description="Helical" evidence="7">
    <location>
        <begin position="454"/>
        <end position="473"/>
    </location>
</feature>
<evidence type="ECO:0000256" key="3">
    <source>
        <dbReference type="ARBA" id="ARBA00022692"/>
    </source>
</evidence>
<feature type="transmembrane region" description="Helical" evidence="7">
    <location>
        <begin position="430"/>
        <end position="448"/>
    </location>
</feature>
<keyword evidence="11" id="KW-1185">Reference proteome</keyword>
<evidence type="ECO:0000256" key="2">
    <source>
        <dbReference type="ARBA" id="ARBA00022475"/>
    </source>
</evidence>
<dbReference type="EMBL" id="JAIEZQ010000001">
    <property type="protein sequence ID" value="MBY9073780.1"/>
    <property type="molecule type" value="Genomic_DNA"/>
</dbReference>
<feature type="transmembrane region" description="Helical" evidence="7">
    <location>
        <begin position="328"/>
        <end position="352"/>
    </location>
</feature>
<dbReference type="InterPro" id="IPR018076">
    <property type="entry name" value="T2SS_GspF_dom"/>
</dbReference>
<reference evidence="10 11" key="1">
    <citation type="submission" date="2021-08" db="EMBL/GenBank/DDBJ databases">
        <title>Nocardioides bacterium WL0053 sp. nov., isolated from the sediment.</title>
        <authorList>
            <person name="Wang L."/>
            <person name="Zhang D."/>
            <person name="Zhang A."/>
        </authorList>
    </citation>
    <scope>NUCLEOTIDE SEQUENCE [LARGE SCALE GENOMIC DNA]</scope>
    <source>
        <strain evidence="10 11">WL0053</strain>
    </source>
</reference>
<dbReference type="SUPFAM" id="SSF53300">
    <property type="entry name" value="vWA-like"/>
    <property type="match status" value="1"/>
</dbReference>
<feature type="signal peptide" evidence="8">
    <location>
        <begin position="1"/>
        <end position="32"/>
    </location>
</feature>
<organism evidence="10 11">
    <name type="scientific">Nocardioides jiangsuensis</name>
    <dbReference type="NCBI Taxonomy" id="2866161"/>
    <lineage>
        <taxon>Bacteria</taxon>
        <taxon>Bacillati</taxon>
        <taxon>Actinomycetota</taxon>
        <taxon>Actinomycetes</taxon>
        <taxon>Propionibacteriales</taxon>
        <taxon>Nocardioidaceae</taxon>
        <taxon>Nocardioides</taxon>
    </lineage>
</organism>
<keyword evidence="3 7" id="KW-0812">Transmembrane</keyword>
<comment type="caution">
    <text evidence="10">The sequence shown here is derived from an EMBL/GenBank/DDBJ whole genome shotgun (WGS) entry which is preliminary data.</text>
</comment>
<evidence type="ECO:0000256" key="4">
    <source>
        <dbReference type="ARBA" id="ARBA00022989"/>
    </source>
</evidence>
<gene>
    <name evidence="10" type="ORF">K1X13_02990</name>
</gene>
<dbReference type="InterPro" id="IPR002035">
    <property type="entry name" value="VWF_A"/>
</dbReference>
<dbReference type="InterPro" id="IPR042094">
    <property type="entry name" value="T2SS_GspF_sf"/>
</dbReference>
<keyword evidence="6" id="KW-0175">Coiled coil</keyword>
<keyword evidence="5 7" id="KW-0472">Membrane</keyword>
<dbReference type="Pfam" id="PF13519">
    <property type="entry name" value="VWA_2"/>
    <property type="match status" value="1"/>
</dbReference>
<feature type="transmembrane region" description="Helical" evidence="7">
    <location>
        <begin position="629"/>
        <end position="649"/>
    </location>
</feature>
<protein>
    <submittedName>
        <fullName evidence="10">Type II secretion system F family protein</fullName>
    </submittedName>
</protein>
<proteinExistence type="predicted"/>
<feature type="chain" id="PRO_5046190092" evidence="8">
    <location>
        <begin position="33"/>
        <end position="657"/>
    </location>
</feature>
<dbReference type="Pfam" id="PF00482">
    <property type="entry name" value="T2SSF"/>
    <property type="match status" value="1"/>
</dbReference>
<evidence type="ECO:0000256" key="7">
    <source>
        <dbReference type="SAM" id="Phobius"/>
    </source>
</evidence>
<dbReference type="PANTHER" id="PTHR35007:SF1">
    <property type="entry name" value="PILUS ASSEMBLY PROTEIN"/>
    <property type="match status" value="1"/>
</dbReference>
<accession>A0ABS7RIX8</accession>
<feature type="domain" description="VWFA" evidence="9">
    <location>
        <begin position="93"/>
        <end position="257"/>
    </location>
</feature>
<keyword evidence="2" id="KW-1003">Cell membrane</keyword>
<evidence type="ECO:0000313" key="10">
    <source>
        <dbReference type="EMBL" id="MBY9073780.1"/>
    </source>
</evidence>
<evidence type="ECO:0000259" key="9">
    <source>
        <dbReference type="PROSITE" id="PS50234"/>
    </source>
</evidence>
<dbReference type="PROSITE" id="PS50234">
    <property type="entry name" value="VWFA"/>
    <property type="match status" value="1"/>
</dbReference>
<dbReference type="InterPro" id="IPR036465">
    <property type="entry name" value="vWFA_dom_sf"/>
</dbReference>
<dbReference type="RefSeq" id="WP_221023542.1">
    <property type="nucleotide sequence ID" value="NZ_JAIEZQ010000001.1"/>
</dbReference>
<dbReference type="Gene3D" id="1.20.81.30">
    <property type="entry name" value="Type II secretion system (T2SS), domain F"/>
    <property type="match status" value="1"/>
</dbReference>
<keyword evidence="4 7" id="KW-1133">Transmembrane helix</keyword>
<comment type="subcellular location">
    <subcellularLocation>
        <location evidence="1">Cell membrane</location>
        <topology evidence="1">Multi-pass membrane protein</topology>
    </subcellularLocation>
</comment>
<name>A0ABS7RIX8_9ACTN</name>
<dbReference type="PANTHER" id="PTHR35007">
    <property type="entry name" value="INTEGRAL MEMBRANE PROTEIN-RELATED"/>
    <property type="match status" value="1"/>
</dbReference>
<evidence type="ECO:0000256" key="5">
    <source>
        <dbReference type="ARBA" id="ARBA00023136"/>
    </source>
</evidence>
<evidence type="ECO:0000256" key="8">
    <source>
        <dbReference type="SAM" id="SignalP"/>
    </source>
</evidence>
<evidence type="ECO:0000256" key="1">
    <source>
        <dbReference type="ARBA" id="ARBA00004651"/>
    </source>
</evidence>
<feature type="coiled-coil region" evidence="6">
    <location>
        <begin position="568"/>
        <end position="595"/>
    </location>
</feature>